<dbReference type="Pfam" id="PF00011">
    <property type="entry name" value="HSP20"/>
    <property type="match status" value="1"/>
</dbReference>
<dbReference type="InterPro" id="IPR031107">
    <property type="entry name" value="Small_HSP"/>
</dbReference>
<dbReference type="Proteomes" id="UP000813018">
    <property type="component" value="Unassembled WGS sequence"/>
</dbReference>
<evidence type="ECO:0000313" key="6">
    <source>
        <dbReference type="Proteomes" id="UP000813018"/>
    </source>
</evidence>
<dbReference type="RefSeq" id="WP_219875575.1">
    <property type="nucleotide sequence ID" value="NZ_JAHYXK010000001.1"/>
</dbReference>
<dbReference type="SUPFAM" id="SSF49764">
    <property type="entry name" value="HSP20-like chaperones"/>
    <property type="match status" value="1"/>
</dbReference>
<reference evidence="5 6" key="1">
    <citation type="journal article" date="2016" name="Int. J. Syst. Evol. Microbiol.">
        <title>Pontibacter aydingkolensis sp. nov., isolated from soil of a salt lake.</title>
        <authorList>
            <person name="Osman G."/>
            <person name="Zhang T."/>
            <person name="Lou K."/>
            <person name="Gao Y."/>
            <person name="Chang W."/>
            <person name="Lin Q."/>
            <person name="Yang H.M."/>
            <person name="Huo X.D."/>
            <person name="Wang N."/>
        </authorList>
    </citation>
    <scope>NUCLEOTIDE SEQUENCE [LARGE SCALE GENOMIC DNA]</scope>
    <source>
        <strain evidence="5 6">KACC 19255</strain>
    </source>
</reference>
<dbReference type="InterPro" id="IPR002068">
    <property type="entry name" value="A-crystallin/Hsp20_dom"/>
</dbReference>
<dbReference type="PROSITE" id="PS01031">
    <property type="entry name" value="SHSP"/>
    <property type="match status" value="1"/>
</dbReference>
<comment type="caution">
    <text evidence="5">The sequence shown here is derived from an EMBL/GenBank/DDBJ whole genome shotgun (WGS) entry which is preliminary data.</text>
</comment>
<dbReference type="Gene3D" id="2.60.40.790">
    <property type="match status" value="1"/>
</dbReference>
<organism evidence="5 6">
    <name type="scientific">Pontibacter aydingkolensis</name>
    <dbReference type="NCBI Taxonomy" id="1911536"/>
    <lineage>
        <taxon>Bacteria</taxon>
        <taxon>Pseudomonadati</taxon>
        <taxon>Bacteroidota</taxon>
        <taxon>Cytophagia</taxon>
        <taxon>Cytophagales</taxon>
        <taxon>Hymenobacteraceae</taxon>
        <taxon>Pontibacter</taxon>
    </lineage>
</organism>
<evidence type="ECO:0000256" key="1">
    <source>
        <dbReference type="PROSITE-ProRule" id="PRU00285"/>
    </source>
</evidence>
<evidence type="ECO:0000259" key="4">
    <source>
        <dbReference type="PROSITE" id="PS01031"/>
    </source>
</evidence>
<accession>A0ABS7CPD5</accession>
<feature type="domain" description="SHSP" evidence="4">
    <location>
        <begin position="32"/>
        <end position="145"/>
    </location>
</feature>
<feature type="region of interest" description="Disordered" evidence="3">
    <location>
        <begin position="136"/>
        <end position="174"/>
    </location>
</feature>
<feature type="compositionally biased region" description="Basic and acidic residues" evidence="3">
    <location>
        <begin position="147"/>
        <end position="162"/>
    </location>
</feature>
<evidence type="ECO:0000256" key="2">
    <source>
        <dbReference type="RuleBase" id="RU003616"/>
    </source>
</evidence>
<sequence>MALSRYNGMQENMPNTFSSMLDRFFNESVNAKNYSGFTPHVDACETEKSYEIEVALPGVKKEDISIDFQEGKLTITGERQLERKEEGRRYHMLETQYGSFSRTFYLPDKVSPDKITAQLEDGVLLVTVPKDEHKTMKRQINISSTNDSKKKVSEGKASDEKVAVNTDNGKAKKS</sequence>
<proteinExistence type="inferred from homology"/>
<dbReference type="EMBL" id="JAHYXK010000001">
    <property type="protein sequence ID" value="MBW7465695.1"/>
    <property type="molecule type" value="Genomic_DNA"/>
</dbReference>
<evidence type="ECO:0000313" key="5">
    <source>
        <dbReference type="EMBL" id="MBW7465695.1"/>
    </source>
</evidence>
<evidence type="ECO:0000256" key="3">
    <source>
        <dbReference type="SAM" id="MobiDB-lite"/>
    </source>
</evidence>
<dbReference type="PANTHER" id="PTHR11527">
    <property type="entry name" value="HEAT-SHOCK PROTEIN 20 FAMILY MEMBER"/>
    <property type="match status" value="1"/>
</dbReference>
<keyword evidence="6" id="KW-1185">Reference proteome</keyword>
<dbReference type="InterPro" id="IPR008978">
    <property type="entry name" value="HSP20-like_chaperone"/>
</dbReference>
<gene>
    <name evidence="5" type="ORF">K0O23_01330</name>
</gene>
<dbReference type="CDD" id="cd06464">
    <property type="entry name" value="ACD_sHsps-like"/>
    <property type="match status" value="1"/>
</dbReference>
<comment type="similarity">
    <text evidence="1 2">Belongs to the small heat shock protein (HSP20) family.</text>
</comment>
<name>A0ABS7CPD5_9BACT</name>
<protein>
    <submittedName>
        <fullName evidence="5">Hsp20/alpha crystallin family protein</fullName>
    </submittedName>
</protein>